<dbReference type="Pfam" id="PF01458">
    <property type="entry name" value="SUFBD_core"/>
    <property type="match status" value="1"/>
</dbReference>
<proteinExistence type="predicted"/>
<reference evidence="2 3" key="1">
    <citation type="journal article" date="2016" name="Nat. Commun.">
        <title>Thousands of microbial genomes shed light on interconnected biogeochemical processes in an aquifer system.</title>
        <authorList>
            <person name="Anantharaman K."/>
            <person name="Brown C.T."/>
            <person name="Hug L.A."/>
            <person name="Sharon I."/>
            <person name="Castelle C.J."/>
            <person name="Probst A.J."/>
            <person name="Thomas B.C."/>
            <person name="Singh A."/>
            <person name="Wilkins M.J."/>
            <person name="Karaoz U."/>
            <person name="Brodie E.L."/>
            <person name="Williams K.H."/>
            <person name="Hubbard S.S."/>
            <person name="Banfield J.F."/>
        </authorList>
    </citation>
    <scope>NUCLEOTIDE SEQUENCE [LARGE SCALE GENOMIC DNA]</scope>
</reference>
<sequence>MISTARRRDARDVFLHVLTSFVRKSAPSAFLEISSSRRKTFQAESAFSGLKPKVVYHFFFLSSMLSKKFHKNNNSIIIPANETREVVDIITDDSGKHTPILAIRAEKGARVTYIFAVFGDGEITKEVILELEEGAEGRIVGVVVGSGKAHFTLKTTLLHSAPHTKGDIKIKMVLKDTAYVSYDGLIKIDKSAQQTNSYLDARVLILDRGAKCDGKPELEIEADDVKASHAFSSGKIDSEQLFYLCSRGLTEAEAKQMIVKGFLMEAAEGLSHEAQECIKREIVIAL</sequence>
<dbReference type="InterPro" id="IPR037284">
    <property type="entry name" value="SUF_FeS_clus_asmbl_SufBD_sf"/>
</dbReference>
<comment type="caution">
    <text evidence="2">The sequence shown here is derived from an EMBL/GenBank/DDBJ whole genome shotgun (WGS) entry which is preliminary data.</text>
</comment>
<dbReference type="AlphaFoldDB" id="A0A1G2AB61"/>
<dbReference type="GO" id="GO:0016226">
    <property type="term" value="P:iron-sulfur cluster assembly"/>
    <property type="evidence" value="ECO:0007669"/>
    <property type="project" value="InterPro"/>
</dbReference>
<dbReference type="EMBL" id="MHJU01000003">
    <property type="protein sequence ID" value="OGY74138.1"/>
    <property type="molecule type" value="Genomic_DNA"/>
</dbReference>
<dbReference type="Proteomes" id="UP000178315">
    <property type="component" value="Unassembled WGS sequence"/>
</dbReference>
<protein>
    <recommendedName>
        <fullName evidence="1">SUF system FeS cluster assembly SufBD core domain-containing protein</fullName>
    </recommendedName>
</protein>
<evidence type="ECO:0000259" key="1">
    <source>
        <dbReference type="Pfam" id="PF01458"/>
    </source>
</evidence>
<organism evidence="2 3">
    <name type="scientific">Candidatus Jacksonbacteria bacterium RIFCSPLOWO2_02_FULL_44_20</name>
    <dbReference type="NCBI Taxonomy" id="1798460"/>
    <lineage>
        <taxon>Bacteria</taxon>
        <taxon>Candidatus Jacksoniibacteriota</taxon>
    </lineage>
</organism>
<dbReference type="InterPro" id="IPR000825">
    <property type="entry name" value="SUF_FeS_clus_asmbl_SufBD_core"/>
</dbReference>
<evidence type="ECO:0000313" key="2">
    <source>
        <dbReference type="EMBL" id="OGY74138.1"/>
    </source>
</evidence>
<evidence type="ECO:0000313" key="3">
    <source>
        <dbReference type="Proteomes" id="UP000178315"/>
    </source>
</evidence>
<dbReference type="PANTHER" id="PTHR43575:SF1">
    <property type="entry name" value="PROTEIN ABCI7, CHLOROPLASTIC"/>
    <property type="match status" value="1"/>
</dbReference>
<gene>
    <name evidence="2" type="ORF">A3H61_04370</name>
</gene>
<feature type="domain" description="SUF system FeS cluster assembly SufBD core" evidence="1">
    <location>
        <begin position="69"/>
        <end position="262"/>
    </location>
</feature>
<dbReference type="InterPro" id="IPR055346">
    <property type="entry name" value="Fe-S_cluster_assembly_SufBD"/>
</dbReference>
<name>A0A1G2AB61_9BACT</name>
<dbReference type="PANTHER" id="PTHR43575">
    <property type="entry name" value="PROTEIN ABCI7, CHLOROPLASTIC"/>
    <property type="match status" value="1"/>
</dbReference>
<dbReference type="SUPFAM" id="SSF101960">
    <property type="entry name" value="Stabilizer of iron transporter SufD"/>
    <property type="match status" value="1"/>
</dbReference>
<accession>A0A1G2AB61</accession>